<protein>
    <submittedName>
        <fullName evidence="1">Uncharacterized protein</fullName>
    </submittedName>
</protein>
<evidence type="ECO:0000313" key="1">
    <source>
        <dbReference type="EMBL" id="KAJ2973439.1"/>
    </source>
</evidence>
<keyword evidence="2" id="KW-1185">Reference proteome</keyword>
<sequence length="601" mass="66909">MVLSLNRLLTAELVERAAQYGVILDAGSSGTRVYVYKWRNPSAPPKHKDDDDDDEVRTLPKITLKKNKKIHPGISTFADAVASVGHDHLQSLVDVAVKEVPSHKIAETPIFLMATAGVRFLPQHKQKALLESVCAYFRANTKFQLPDCDAHIQVISGETEGLYGWIAANYLLGGFERPDEHKHGKGHHTYGFLDMGGASAQIAFAPNSTEAAKHSDDLKMVRMRKLDGSALEYKVFTSTWLGYGANKARERFVEKLTDEYDISVHEIPDPCLPKGLRTTIKGDIVDSASSGDQQVLLGTGKFEECIRKTYPLLGKEKPCEDSPCLLNGQHAPAIDFDINHFVGVSEYWHTTHGVFGKEDVAYDLATYQRKVFSYCGRNWSAIKDDLFARKKTEEEKMMDAQQACFKASWLINMLHDGIGIPRIGIEGSANKTRSGVDEKGFRDPFQPVDTIDDMEVSWTLGKMVLYAAGQIPARDSKLPVGFGSNVVSGVPSDFEHAGSVPILTGPKLGGHEDDDDDVHHSSSGSFLPFLTFLLIALFLMYWLRKPERRHKVLNFGRRPRKNGKGSRGIINKLLGRNTHRGVQGWQELRSCHAETEPRPLR</sequence>
<name>A0ACC1N2Y6_9HYPO</name>
<organism evidence="1 2">
    <name type="scientific">Zarea fungicola</name>
    <dbReference type="NCBI Taxonomy" id="93591"/>
    <lineage>
        <taxon>Eukaryota</taxon>
        <taxon>Fungi</taxon>
        <taxon>Dikarya</taxon>
        <taxon>Ascomycota</taxon>
        <taxon>Pezizomycotina</taxon>
        <taxon>Sordariomycetes</taxon>
        <taxon>Hypocreomycetidae</taxon>
        <taxon>Hypocreales</taxon>
        <taxon>Cordycipitaceae</taxon>
        <taxon>Zarea</taxon>
    </lineage>
</organism>
<reference evidence="1" key="1">
    <citation type="submission" date="2022-08" db="EMBL/GenBank/DDBJ databases">
        <title>Genome Sequence of Lecanicillium fungicola.</title>
        <authorList>
            <person name="Buettner E."/>
        </authorList>
    </citation>
    <scope>NUCLEOTIDE SEQUENCE</scope>
    <source>
        <strain evidence="1">Babe33</strain>
    </source>
</reference>
<accession>A0ACC1N2Y6</accession>
<dbReference type="EMBL" id="JANJQO010000974">
    <property type="protein sequence ID" value="KAJ2973439.1"/>
    <property type="molecule type" value="Genomic_DNA"/>
</dbReference>
<dbReference type="Proteomes" id="UP001143910">
    <property type="component" value="Unassembled WGS sequence"/>
</dbReference>
<proteinExistence type="predicted"/>
<gene>
    <name evidence="1" type="ORF">NQ176_g6610</name>
</gene>
<evidence type="ECO:0000313" key="2">
    <source>
        <dbReference type="Proteomes" id="UP001143910"/>
    </source>
</evidence>
<comment type="caution">
    <text evidence="1">The sequence shown here is derived from an EMBL/GenBank/DDBJ whole genome shotgun (WGS) entry which is preliminary data.</text>
</comment>